<dbReference type="Proteomes" id="UP001057402">
    <property type="component" value="Chromosome 4"/>
</dbReference>
<reference evidence="2" key="1">
    <citation type="journal article" date="2023" name="Front. Plant Sci.">
        <title>Chromosomal-level genome assembly of Melastoma candidum provides insights into trichome evolution.</title>
        <authorList>
            <person name="Zhong Y."/>
            <person name="Wu W."/>
            <person name="Sun C."/>
            <person name="Zou P."/>
            <person name="Liu Y."/>
            <person name="Dai S."/>
            <person name="Zhou R."/>
        </authorList>
    </citation>
    <scope>NUCLEOTIDE SEQUENCE [LARGE SCALE GENOMIC DNA]</scope>
</reference>
<evidence type="ECO:0000313" key="2">
    <source>
        <dbReference type="Proteomes" id="UP001057402"/>
    </source>
</evidence>
<protein>
    <submittedName>
        <fullName evidence="1">Uncharacterized protein</fullName>
    </submittedName>
</protein>
<evidence type="ECO:0000313" key="1">
    <source>
        <dbReference type="EMBL" id="KAI4378882.1"/>
    </source>
</evidence>
<keyword evidence="2" id="KW-1185">Reference proteome</keyword>
<proteinExistence type="predicted"/>
<accession>A0ACB9RIK4</accession>
<name>A0ACB9RIK4_9MYRT</name>
<sequence length="102" mass="11717">MGDGSGWWHHPSFCFVRSMESRSASSATHSSRLMRMMAHLHMIYNLVRCSRMSIEHCLHDRILGTRNPICVGCILARMYVNPSQTAPGDKEFRECLVCKLQF</sequence>
<comment type="caution">
    <text evidence="1">The sequence shown here is derived from an EMBL/GenBank/DDBJ whole genome shotgun (WGS) entry which is preliminary data.</text>
</comment>
<organism evidence="1 2">
    <name type="scientific">Melastoma candidum</name>
    <dbReference type="NCBI Taxonomy" id="119954"/>
    <lineage>
        <taxon>Eukaryota</taxon>
        <taxon>Viridiplantae</taxon>
        <taxon>Streptophyta</taxon>
        <taxon>Embryophyta</taxon>
        <taxon>Tracheophyta</taxon>
        <taxon>Spermatophyta</taxon>
        <taxon>Magnoliopsida</taxon>
        <taxon>eudicotyledons</taxon>
        <taxon>Gunneridae</taxon>
        <taxon>Pentapetalae</taxon>
        <taxon>rosids</taxon>
        <taxon>malvids</taxon>
        <taxon>Myrtales</taxon>
        <taxon>Melastomataceae</taxon>
        <taxon>Melastomatoideae</taxon>
        <taxon>Melastomateae</taxon>
        <taxon>Melastoma</taxon>
    </lineage>
</organism>
<dbReference type="EMBL" id="CM042883">
    <property type="protein sequence ID" value="KAI4378882.1"/>
    <property type="molecule type" value="Genomic_DNA"/>
</dbReference>
<gene>
    <name evidence="1" type="ORF">MLD38_016304</name>
</gene>